<feature type="transmembrane region" description="Helical" evidence="2">
    <location>
        <begin position="117"/>
        <end position="137"/>
    </location>
</feature>
<reference evidence="3" key="1">
    <citation type="submission" date="2018-05" db="EMBL/GenBank/DDBJ databases">
        <authorList>
            <person name="Lanie J.A."/>
            <person name="Ng W.-L."/>
            <person name="Kazmierczak K.M."/>
            <person name="Andrzejewski T.M."/>
            <person name="Davidsen T.M."/>
            <person name="Wayne K.J."/>
            <person name="Tettelin H."/>
            <person name="Glass J.I."/>
            <person name="Rusch D."/>
            <person name="Podicherti R."/>
            <person name="Tsui H.-C.T."/>
            <person name="Winkler M.E."/>
        </authorList>
    </citation>
    <scope>NUCLEOTIDE SEQUENCE</scope>
</reference>
<proteinExistence type="predicted"/>
<feature type="region of interest" description="Disordered" evidence="1">
    <location>
        <begin position="46"/>
        <end position="66"/>
    </location>
</feature>
<name>A0A382DIY2_9ZZZZ</name>
<keyword evidence="2" id="KW-0812">Transmembrane</keyword>
<evidence type="ECO:0000313" key="3">
    <source>
        <dbReference type="EMBL" id="SVB38225.1"/>
    </source>
</evidence>
<evidence type="ECO:0000256" key="1">
    <source>
        <dbReference type="SAM" id="MobiDB-lite"/>
    </source>
</evidence>
<gene>
    <name evidence="3" type="ORF">METZ01_LOCUS191079</name>
</gene>
<feature type="non-terminal residue" evidence="3">
    <location>
        <position position="1"/>
    </location>
</feature>
<feature type="transmembrane region" description="Helical" evidence="2">
    <location>
        <begin position="87"/>
        <end position="105"/>
    </location>
</feature>
<protein>
    <submittedName>
        <fullName evidence="3">Uncharacterized protein</fullName>
    </submittedName>
</protein>
<sequence length="325" mass="34731">VSKPRHQSRVSASRPGAGRVKVKLRIPTDGSVDLDKLRAALEAQLERQPGPGVVPPEPEPEVVIPEPEPVREPSEAWLWIKTSVPTVVALFSAVLAFLMGIFYMVQKSAGTGSDSSLVVWTFISSLVVFVGAFVVVIRRQLAIPDSPTAEAWVWVKKNPKWIYVPSLSLAGIAVIVLWAMAISQSTPGKQPEDLAKGTNKVETPVIPPDKGEPKVVAPVTPPVLLPPSKPTVPSESVFTSLKPEGGWMGRMMVAVIAGGALGFSGFQLRRKVAKAFTSTEAKQAAANAAFIDFWPGFRHFVAAQGGYLLVAAATGATVLAWDTTR</sequence>
<feature type="non-terminal residue" evidence="3">
    <location>
        <position position="325"/>
    </location>
</feature>
<accession>A0A382DIY2</accession>
<evidence type="ECO:0000256" key="2">
    <source>
        <dbReference type="SAM" id="Phobius"/>
    </source>
</evidence>
<feature type="transmembrane region" description="Helical" evidence="2">
    <location>
        <begin position="161"/>
        <end position="181"/>
    </location>
</feature>
<dbReference type="EMBL" id="UINC01039560">
    <property type="protein sequence ID" value="SVB38225.1"/>
    <property type="molecule type" value="Genomic_DNA"/>
</dbReference>
<feature type="transmembrane region" description="Helical" evidence="2">
    <location>
        <begin position="247"/>
        <end position="266"/>
    </location>
</feature>
<dbReference type="AlphaFoldDB" id="A0A382DIY2"/>
<keyword evidence="2" id="KW-0472">Membrane</keyword>
<organism evidence="3">
    <name type="scientific">marine metagenome</name>
    <dbReference type="NCBI Taxonomy" id="408172"/>
    <lineage>
        <taxon>unclassified sequences</taxon>
        <taxon>metagenomes</taxon>
        <taxon>ecological metagenomes</taxon>
    </lineage>
</organism>
<keyword evidence="2" id="KW-1133">Transmembrane helix</keyword>